<keyword evidence="1" id="KW-0285">Flavoprotein</keyword>
<reference evidence="5" key="1">
    <citation type="journal article" date="2014" name="Proc. Natl. Acad. Sci. U.S.A.">
        <title>Extensive sampling of basidiomycete genomes demonstrates inadequacy of the white-rot/brown-rot paradigm for wood decay fungi.</title>
        <authorList>
            <person name="Riley R."/>
            <person name="Salamov A.A."/>
            <person name="Brown D.W."/>
            <person name="Nagy L.G."/>
            <person name="Floudas D."/>
            <person name="Held B.W."/>
            <person name="Levasseur A."/>
            <person name="Lombard V."/>
            <person name="Morin E."/>
            <person name="Otillar R."/>
            <person name="Lindquist E.A."/>
            <person name="Sun H."/>
            <person name="LaButti K.M."/>
            <person name="Schmutz J."/>
            <person name="Jabbour D."/>
            <person name="Luo H."/>
            <person name="Baker S.E."/>
            <person name="Pisabarro A.G."/>
            <person name="Walton J.D."/>
            <person name="Blanchette R.A."/>
            <person name="Henrissat B."/>
            <person name="Martin F."/>
            <person name="Cullen D."/>
            <person name="Hibbett D.S."/>
            <person name="Grigoriev I.V."/>
        </authorList>
    </citation>
    <scope>NUCLEOTIDE SEQUENCE [LARGE SCALE GENOMIC DNA]</scope>
    <source>
        <strain evidence="5">MUCL 33604</strain>
    </source>
</reference>
<dbReference type="AlphaFoldDB" id="A0A067Q608"/>
<dbReference type="SUPFAM" id="SSF51412">
    <property type="entry name" value="Inosine monophosphate dehydrogenase (IMPDH)"/>
    <property type="match status" value="1"/>
</dbReference>
<evidence type="ECO:0000313" key="4">
    <source>
        <dbReference type="EMBL" id="KDQ61610.1"/>
    </source>
</evidence>
<dbReference type="Pfam" id="PF03060">
    <property type="entry name" value="NMO"/>
    <property type="match status" value="1"/>
</dbReference>
<dbReference type="InParanoid" id="A0A067Q608"/>
<dbReference type="GO" id="GO:0018580">
    <property type="term" value="F:nitronate monooxygenase activity"/>
    <property type="evidence" value="ECO:0007669"/>
    <property type="project" value="InterPro"/>
</dbReference>
<keyword evidence="5" id="KW-1185">Reference proteome</keyword>
<keyword evidence="3" id="KW-0560">Oxidoreductase</keyword>
<keyword evidence="2" id="KW-0288">FMN</keyword>
<gene>
    <name evidence="4" type="ORF">JAAARDRAFT_31075</name>
</gene>
<organism evidence="4 5">
    <name type="scientific">Jaapia argillacea MUCL 33604</name>
    <dbReference type="NCBI Taxonomy" id="933084"/>
    <lineage>
        <taxon>Eukaryota</taxon>
        <taxon>Fungi</taxon>
        <taxon>Dikarya</taxon>
        <taxon>Basidiomycota</taxon>
        <taxon>Agaricomycotina</taxon>
        <taxon>Agaricomycetes</taxon>
        <taxon>Agaricomycetidae</taxon>
        <taxon>Jaapiales</taxon>
        <taxon>Jaapiaceae</taxon>
        <taxon>Jaapia</taxon>
    </lineage>
</organism>
<proteinExistence type="predicted"/>
<evidence type="ECO:0000256" key="3">
    <source>
        <dbReference type="ARBA" id="ARBA00023002"/>
    </source>
</evidence>
<name>A0A067Q608_9AGAM</name>
<sequence>MPIVTPVTRLLDINSPIIVPPMAGCSGGALAAAVTAGGGFGFIAVGLGYDGTGRDTVEGFEGQLSLTRSLLNIPASPAPLPIGIGFIGWLLDLPGAPGPTLLNIALENRPKAIWFSFGNDLGPWIKVVHEFNEKIKGEHKILIFAQVNTVEEARKAAVEWKVDAIVAQGIEAGGHGRSAAPLLFNFIPALLQSLPSPHPPIIAAGGISTGSQIASLLALGASACVVGTRFALSTECLYPPSHKSAIAKAGFGATVRTLAYDYAGGTAMWPEGINGRALRNKVYESLEGGASEQEIREKFLEAREKSDEDYIICWAGVGVALFNEEKPAEVLVRELHEEAVTTLKATSEKFAGST</sequence>
<dbReference type="InterPro" id="IPR013785">
    <property type="entry name" value="Aldolase_TIM"/>
</dbReference>
<dbReference type="EMBL" id="KL197712">
    <property type="protein sequence ID" value="KDQ61610.1"/>
    <property type="molecule type" value="Genomic_DNA"/>
</dbReference>
<dbReference type="CDD" id="cd04730">
    <property type="entry name" value="NPD_like"/>
    <property type="match status" value="1"/>
</dbReference>
<dbReference type="HOGENOM" id="CLU_038732_9_1_1"/>
<dbReference type="STRING" id="933084.A0A067Q608"/>
<evidence type="ECO:0000313" key="5">
    <source>
        <dbReference type="Proteomes" id="UP000027265"/>
    </source>
</evidence>
<dbReference type="InterPro" id="IPR004136">
    <property type="entry name" value="NMO"/>
</dbReference>
<dbReference type="OrthoDB" id="2349068at2759"/>
<protein>
    <submittedName>
        <fullName evidence="4">Uncharacterized protein</fullName>
    </submittedName>
</protein>
<evidence type="ECO:0000256" key="1">
    <source>
        <dbReference type="ARBA" id="ARBA00022630"/>
    </source>
</evidence>
<dbReference type="Gene3D" id="3.20.20.70">
    <property type="entry name" value="Aldolase class I"/>
    <property type="match status" value="1"/>
</dbReference>
<dbReference type="PANTHER" id="PTHR32332:SF31">
    <property type="entry name" value="2-NITROPROPANE DIOXYGENASE FAMILY, PUTATIVE (AFU_ORTHOLOGUE AFUA_2G09850)-RELATED"/>
    <property type="match status" value="1"/>
</dbReference>
<accession>A0A067Q608</accession>
<dbReference type="PANTHER" id="PTHR32332">
    <property type="entry name" value="2-NITROPROPANE DIOXYGENASE"/>
    <property type="match status" value="1"/>
</dbReference>
<evidence type="ECO:0000256" key="2">
    <source>
        <dbReference type="ARBA" id="ARBA00022643"/>
    </source>
</evidence>
<dbReference type="Proteomes" id="UP000027265">
    <property type="component" value="Unassembled WGS sequence"/>
</dbReference>